<reference evidence="1 2" key="1">
    <citation type="journal article" date="2009" name="Int. J. Syst. Evol. Microbiol.">
        <title>Nocardioides caeni sp. nov., isolated from wastewater.</title>
        <authorList>
            <person name="Yoon J.H."/>
            <person name="Kang S.J."/>
            <person name="Park S."/>
            <person name="Kim W."/>
            <person name="Oh T.K."/>
        </authorList>
    </citation>
    <scope>NUCLEOTIDE SEQUENCE [LARGE SCALE GENOMIC DNA]</scope>
    <source>
        <strain evidence="1 2">DSM 23134</strain>
    </source>
</reference>
<proteinExistence type="predicted"/>
<name>A0A4S8NHX2_9ACTN</name>
<accession>A0A4S8NHX2</accession>
<comment type="caution">
    <text evidence="1">The sequence shown here is derived from an EMBL/GenBank/DDBJ whole genome shotgun (WGS) entry which is preliminary data.</text>
</comment>
<dbReference type="EMBL" id="STGW01000003">
    <property type="protein sequence ID" value="THV15975.1"/>
    <property type="molecule type" value="Genomic_DNA"/>
</dbReference>
<dbReference type="Proteomes" id="UP000307087">
    <property type="component" value="Unassembled WGS sequence"/>
</dbReference>
<organism evidence="1 2">
    <name type="scientific">Nocardioides caeni</name>
    <dbReference type="NCBI Taxonomy" id="574700"/>
    <lineage>
        <taxon>Bacteria</taxon>
        <taxon>Bacillati</taxon>
        <taxon>Actinomycetota</taxon>
        <taxon>Actinomycetes</taxon>
        <taxon>Propionibacteriales</taxon>
        <taxon>Nocardioidaceae</taxon>
        <taxon>Nocardioides</taxon>
    </lineage>
</organism>
<keyword evidence="2" id="KW-1185">Reference proteome</keyword>
<evidence type="ECO:0000313" key="2">
    <source>
        <dbReference type="Proteomes" id="UP000307087"/>
    </source>
</evidence>
<sequence length="154" mass="17614">MAGAALRRGVWFKTQPTREPWSSKKVPPTVFWHMWKIRQWPYSHINNGDFCYLVSSGGAEAEIFAELVIDRVVRLKYFGHAAAWDGVKGVLDGAHFSGLSRKKFLSHPETVDRPVVGYLLAFVGYPLSPKPLGMTRPDWLRIQQQGWAQYDLLR</sequence>
<protein>
    <submittedName>
        <fullName evidence="1">Uncharacterized protein</fullName>
    </submittedName>
</protein>
<dbReference type="RefSeq" id="WP_136562070.1">
    <property type="nucleotide sequence ID" value="NZ_BAABLS010000010.1"/>
</dbReference>
<gene>
    <name evidence="1" type="ORF">E9934_06455</name>
</gene>
<evidence type="ECO:0000313" key="1">
    <source>
        <dbReference type="EMBL" id="THV15975.1"/>
    </source>
</evidence>
<dbReference type="AlphaFoldDB" id="A0A4S8NHX2"/>